<organism evidence="1 2">
    <name type="scientific">Dentiscutata erythropus</name>
    <dbReference type="NCBI Taxonomy" id="1348616"/>
    <lineage>
        <taxon>Eukaryota</taxon>
        <taxon>Fungi</taxon>
        <taxon>Fungi incertae sedis</taxon>
        <taxon>Mucoromycota</taxon>
        <taxon>Glomeromycotina</taxon>
        <taxon>Glomeromycetes</taxon>
        <taxon>Diversisporales</taxon>
        <taxon>Gigasporaceae</taxon>
        <taxon>Dentiscutata</taxon>
    </lineage>
</organism>
<evidence type="ECO:0000313" key="1">
    <source>
        <dbReference type="EMBL" id="CAG8726238.1"/>
    </source>
</evidence>
<comment type="caution">
    <text evidence="1">The sequence shown here is derived from an EMBL/GenBank/DDBJ whole genome shotgun (WGS) entry which is preliminary data.</text>
</comment>
<proteinExistence type="predicted"/>
<name>A0A9N9I8H0_9GLOM</name>
<dbReference type="EMBL" id="CAJVPY010011340">
    <property type="protein sequence ID" value="CAG8726238.1"/>
    <property type="molecule type" value="Genomic_DNA"/>
</dbReference>
<keyword evidence="2" id="KW-1185">Reference proteome</keyword>
<reference evidence="1" key="1">
    <citation type="submission" date="2021-06" db="EMBL/GenBank/DDBJ databases">
        <authorList>
            <person name="Kallberg Y."/>
            <person name="Tangrot J."/>
            <person name="Rosling A."/>
        </authorList>
    </citation>
    <scope>NUCLEOTIDE SEQUENCE</scope>
    <source>
        <strain evidence="1">MA453B</strain>
    </source>
</reference>
<dbReference type="AlphaFoldDB" id="A0A9N9I8H0"/>
<sequence>MLPKYSTYQQSYEQGGLQAPIIGNLLDARALMVWLKLLSGNTFWAKPGPQNRNPTFFLGRKQIEEFSFIQIGLKVSKTSL</sequence>
<gene>
    <name evidence="1" type="ORF">DERYTH_LOCUS14741</name>
</gene>
<protein>
    <submittedName>
        <fullName evidence="1">23243_t:CDS:1</fullName>
    </submittedName>
</protein>
<dbReference type="Proteomes" id="UP000789405">
    <property type="component" value="Unassembled WGS sequence"/>
</dbReference>
<accession>A0A9N9I8H0</accession>
<evidence type="ECO:0000313" key="2">
    <source>
        <dbReference type="Proteomes" id="UP000789405"/>
    </source>
</evidence>
<dbReference type="OrthoDB" id="2482722at2759"/>